<feature type="domain" description="Homeobox" evidence="14">
    <location>
        <begin position="190"/>
        <end position="250"/>
    </location>
</feature>
<keyword evidence="7 9" id="KW-0371">Homeobox</keyword>
<dbReference type="Gene3D" id="1.10.10.60">
    <property type="entry name" value="Homeodomain-like"/>
    <property type="match status" value="1"/>
</dbReference>
<evidence type="ECO:0000256" key="3">
    <source>
        <dbReference type="ARBA" id="ARBA00022737"/>
    </source>
</evidence>
<dbReference type="SMART" id="SM00389">
    <property type="entry name" value="HOX"/>
    <property type="match status" value="1"/>
</dbReference>
<comment type="caution">
    <text evidence="15">The sequence shown here is derived from an EMBL/GenBank/DDBJ whole genome shotgun (WGS) entry which is preliminary data.</text>
</comment>
<dbReference type="GO" id="GO:0046872">
    <property type="term" value="F:metal ion binding"/>
    <property type="evidence" value="ECO:0007669"/>
    <property type="project" value="UniProtKB-KW"/>
</dbReference>
<dbReference type="GO" id="GO:0048665">
    <property type="term" value="P:neuron fate specification"/>
    <property type="evidence" value="ECO:0007669"/>
    <property type="project" value="InterPro"/>
</dbReference>
<keyword evidence="3" id="KW-0677">Repeat</keyword>
<evidence type="ECO:0000256" key="4">
    <source>
        <dbReference type="ARBA" id="ARBA00022833"/>
    </source>
</evidence>
<feature type="region of interest" description="Disordered" evidence="12">
    <location>
        <begin position="130"/>
        <end position="195"/>
    </location>
</feature>
<evidence type="ECO:0000256" key="10">
    <source>
        <dbReference type="PROSITE-ProRule" id="PRU00125"/>
    </source>
</evidence>
<dbReference type="GO" id="GO:0000981">
    <property type="term" value="F:DNA-binding transcription factor activity, RNA polymerase II-specific"/>
    <property type="evidence" value="ECO:0007669"/>
    <property type="project" value="InterPro"/>
</dbReference>
<dbReference type="CDD" id="cd00086">
    <property type="entry name" value="homeodomain"/>
    <property type="match status" value="1"/>
</dbReference>
<evidence type="ECO:0000256" key="7">
    <source>
        <dbReference type="ARBA" id="ARBA00023155"/>
    </source>
</evidence>
<dbReference type="SUPFAM" id="SSF46689">
    <property type="entry name" value="Homeodomain-like"/>
    <property type="match status" value="1"/>
</dbReference>
<evidence type="ECO:0000259" key="13">
    <source>
        <dbReference type="PROSITE" id="PS50023"/>
    </source>
</evidence>
<keyword evidence="5 10" id="KW-0440">LIM domain</keyword>
<dbReference type="InterPro" id="IPR001781">
    <property type="entry name" value="Znf_LIM"/>
</dbReference>
<dbReference type="GO" id="GO:0007409">
    <property type="term" value="P:axonogenesis"/>
    <property type="evidence" value="ECO:0007669"/>
    <property type="project" value="TreeGrafter"/>
</dbReference>
<dbReference type="GO" id="GO:0005634">
    <property type="term" value="C:nucleus"/>
    <property type="evidence" value="ECO:0007669"/>
    <property type="project" value="UniProtKB-SubCell"/>
</dbReference>
<sequence>MVMFLRVLSENKGGLMGTARVRQIALDSVNDLLHYRFNYGITCFSWNCIGVIEEEKKFSNDKQRKLFGTKCDKCGSSFSKNDFVMRAKSKIYHIECFRCAACAKQLVPGDEFALRDGGLLYCKEDHDVMEKTSAPTTPHPGQESNNNTSLSNNNHSNNSTELGCMSDSGSESGSHKGGGPRKNTSASGDGKPTRVRTVLNEKQLHTLRTCYAANPRPDALMKEQLVEMTGLSPRVIRVWFQNKRCKDKKKTILMKQQMQQEKHFLKYVILTHEEKEFYEKALENVGKNDHDKVIRHHE</sequence>
<dbReference type="GO" id="GO:0003677">
    <property type="term" value="F:DNA binding"/>
    <property type="evidence" value="ECO:0007669"/>
    <property type="project" value="UniProtKB-UniRule"/>
</dbReference>
<organism evidence="15 16">
    <name type="scientific">Popillia japonica</name>
    <name type="common">Japanese beetle</name>
    <dbReference type="NCBI Taxonomy" id="7064"/>
    <lineage>
        <taxon>Eukaryota</taxon>
        <taxon>Metazoa</taxon>
        <taxon>Ecdysozoa</taxon>
        <taxon>Arthropoda</taxon>
        <taxon>Hexapoda</taxon>
        <taxon>Insecta</taxon>
        <taxon>Pterygota</taxon>
        <taxon>Neoptera</taxon>
        <taxon>Endopterygota</taxon>
        <taxon>Coleoptera</taxon>
        <taxon>Polyphaga</taxon>
        <taxon>Scarabaeiformia</taxon>
        <taxon>Scarabaeidae</taxon>
        <taxon>Rutelinae</taxon>
        <taxon>Popillia</taxon>
    </lineage>
</organism>
<evidence type="ECO:0000256" key="12">
    <source>
        <dbReference type="SAM" id="MobiDB-lite"/>
    </source>
</evidence>
<feature type="domain" description="LIM zinc-binding" evidence="13">
    <location>
        <begin position="69"/>
        <end position="132"/>
    </location>
</feature>
<dbReference type="PROSITE" id="PS00478">
    <property type="entry name" value="LIM_DOMAIN_1"/>
    <property type="match status" value="1"/>
</dbReference>
<evidence type="ECO:0000256" key="2">
    <source>
        <dbReference type="ARBA" id="ARBA00022723"/>
    </source>
</evidence>
<evidence type="ECO:0000256" key="11">
    <source>
        <dbReference type="RuleBase" id="RU000682"/>
    </source>
</evidence>
<evidence type="ECO:0000256" key="1">
    <source>
        <dbReference type="ARBA" id="ARBA00004123"/>
    </source>
</evidence>
<keyword evidence="2 10" id="KW-0479">Metal-binding</keyword>
<dbReference type="SUPFAM" id="SSF57716">
    <property type="entry name" value="Glucocorticoid receptor-like (DNA-binding domain)"/>
    <property type="match status" value="1"/>
</dbReference>
<keyword evidence="6 9" id="KW-0238">DNA-binding</keyword>
<dbReference type="InterPro" id="IPR001356">
    <property type="entry name" value="HD"/>
</dbReference>
<dbReference type="PANTHER" id="PTHR24204:SF8">
    <property type="entry name" value="TAILUP, ISOFORM A"/>
    <property type="match status" value="1"/>
</dbReference>
<evidence type="ECO:0000256" key="9">
    <source>
        <dbReference type="PROSITE-ProRule" id="PRU00108"/>
    </source>
</evidence>
<dbReference type="PROSITE" id="PS50023">
    <property type="entry name" value="LIM_DOMAIN_2"/>
    <property type="match status" value="1"/>
</dbReference>
<keyword evidence="4 10" id="KW-0862">Zinc</keyword>
<dbReference type="Pfam" id="PF00046">
    <property type="entry name" value="Homeodomain"/>
    <property type="match status" value="1"/>
</dbReference>
<dbReference type="Gene3D" id="2.10.110.10">
    <property type="entry name" value="Cysteine Rich Protein"/>
    <property type="match status" value="1"/>
</dbReference>
<feature type="compositionally biased region" description="Low complexity" evidence="12">
    <location>
        <begin position="144"/>
        <end position="159"/>
    </location>
</feature>
<evidence type="ECO:0000313" key="16">
    <source>
        <dbReference type="Proteomes" id="UP001458880"/>
    </source>
</evidence>
<name>A0AAW1JGK7_POPJA</name>
<dbReference type="InterPro" id="IPR009057">
    <property type="entry name" value="Homeodomain-like_sf"/>
</dbReference>
<evidence type="ECO:0000313" key="15">
    <source>
        <dbReference type="EMBL" id="KAK9703059.1"/>
    </source>
</evidence>
<dbReference type="PROSITE" id="PS00027">
    <property type="entry name" value="HOMEOBOX_1"/>
    <property type="match status" value="1"/>
</dbReference>
<dbReference type="InterPro" id="IPR017970">
    <property type="entry name" value="Homeobox_CS"/>
</dbReference>
<comment type="subcellular location">
    <subcellularLocation>
        <location evidence="1 9 11">Nucleus</location>
    </subcellularLocation>
</comment>
<gene>
    <name evidence="15" type="ORF">QE152_g29575</name>
</gene>
<dbReference type="PROSITE" id="PS50071">
    <property type="entry name" value="HOMEOBOX_2"/>
    <property type="match status" value="1"/>
</dbReference>
<dbReference type="EMBL" id="JASPKY010000377">
    <property type="protein sequence ID" value="KAK9703059.1"/>
    <property type="molecule type" value="Genomic_DNA"/>
</dbReference>
<proteinExistence type="predicted"/>
<feature type="DNA-binding region" description="Homeobox" evidence="9">
    <location>
        <begin position="192"/>
        <end position="251"/>
    </location>
</feature>
<dbReference type="FunFam" id="2.10.110.10:FF:000056">
    <property type="entry name" value="insulin gene enhancer protein ISL-1"/>
    <property type="match status" value="1"/>
</dbReference>
<dbReference type="FunFam" id="1.10.10.60:FF:000041">
    <property type="entry name" value="insulin gene enhancer protein ISL-1"/>
    <property type="match status" value="1"/>
</dbReference>
<dbReference type="Proteomes" id="UP001458880">
    <property type="component" value="Unassembled WGS sequence"/>
</dbReference>
<dbReference type="SMART" id="SM00132">
    <property type="entry name" value="LIM"/>
    <property type="match status" value="1"/>
</dbReference>
<dbReference type="InterPro" id="IPR047169">
    <property type="entry name" value="ISL1/2-like"/>
</dbReference>
<accession>A0AAW1JGK7</accession>
<evidence type="ECO:0000256" key="6">
    <source>
        <dbReference type="ARBA" id="ARBA00023125"/>
    </source>
</evidence>
<protein>
    <submittedName>
        <fullName evidence="15">LIM domain</fullName>
    </submittedName>
</protein>
<keyword evidence="16" id="KW-1185">Reference proteome</keyword>
<reference evidence="15 16" key="1">
    <citation type="journal article" date="2024" name="BMC Genomics">
        <title>De novo assembly and annotation of Popillia japonica's genome with initial clues to its potential as an invasive pest.</title>
        <authorList>
            <person name="Cucini C."/>
            <person name="Boschi S."/>
            <person name="Funari R."/>
            <person name="Cardaioli E."/>
            <person name="Iannotti N."/>
            <person name="Marturano G."/>
            <person name="Paoli F."/>
            <person name="Bruttini M."/>
            <person name="Carapelli A."/>
            <person name="Frati F."/>
            <person name="Nardi F."/>
        </authorList>
    </citation>
    <scope>NUCLEOTIDE SEQUENCE [LARGE SCALE GENOMIC DNA]</scope>
    <source>
        <strain evidence="15">DMR45628</strain>
    </source>
</reference>
<keyword evidence="8 9" id="KW-0539">Nucleus</keyword>
<evidence type="ECO:0000256" key="5">
    <source>
        <dbReference type="ARBA" id="ARBA00023038"/>
    </source>
</evidence>
<evidence type="ECO:0000256" key="8">
    <source>
        <dbReference type="ARBA" id="ARBA00023242"/>
    </source>
</evidence>
<dbReference type="Pfam" id="PF00412">
    <property type="entry name" value="LIM"/>
    <property type="match status" value="1"/>
</dbReference>
<evidence type="ECO:0000259" key="14">
    <source>
        <dbReference type="PROSITE" id="PS50071"/>
    </source>
</evidence>
<dbReference type="CDD" id="cd09374">
    <property type="entry name" value="LIM2_Isl"/>
    <property type="match status" value="1"/>
</dbReference>
<dbReference type="PANTHER" id="PTHR24204">
    <property type="entry name" value="INSULIN GENE ENHANCER PROTEIN"/>
    <property type="match status" value="1"/>
</dbReference>
<dbReference type="AlphaFoldDB" id="A0AAW1JGK7"/>
<dbReference type="GO" id="GO:0045944">
    <property type="term" value="P:positive regulation of transcription by RNA polymerase II"/>
    <property type="evidence" value="ECO:0007669"/>
    <property type="project" value="InterPro"/>
</dbReference>